<accession>A0A1I3V317</accession>
<feature type="transmembrane region" description="Helical" evidence="1">
    <location>
        <begin position="135"/>
        <end position="157"/>
    </location>
</feature>
<keyword evidence="3" id="KW-1185">Reference proteome</keyword>
<feature type="transmembrane region" description="Helical" evidence="1">
    <location>
        <begin position="67"/>
        <end position="83"/>
    </location>
</feature>
<sequence>MTNKIGLTLILALFSFGVVFSFKPSPELFSEMGPFELAQALLMVASLVIWWRLAIVRKRETSRDDNIHYTIAIFFAVLSFVVVGRETSFLKVYGAGENLELGLMLLTTVIAVSILGVLSLQWFRTPRNTWRIFRAFISTPNFFWAISSFVFILMGDFFEKEWLPIQFNIVWEETFELMGYFAIVVAALVSERSIVPHEVYEQEIAINKALS</sequence>
<feature type="transmembrane region" description="Helical" evidence="1">
    <location>
        <begin position="177"/>
        <end position="195"/>
    </location>
</feature>
<proteinExistence type="predicted"/>
<evidence type="ECO:0000313" key="3">
    <source>
        <dbReference type="Proteomes" id="UP000199598"/>
    </source>
</evidence>
<keyword evidence="1" id="KW-0472">Membrane</keyword>
<reference evidence="2 3" key="1">
    <citation type="submission" date="2016-10" db="EMBL/GenBank/DDBJ databases">
        <authorList>
            <person name="Varghese N."/>
            <person name="Submissions S."/>
        </authorList>
    </citation>
    <scope>NUCLEOTIDE SEQUENCE [LARGE SCALE GENOMIC DNA]</scope>
    <source>
        <strain evidence="2 3">DSM 16392</strain>
    </source>
</reference>
<name>A0A1I3V317_9HYPH</name>
<evidence type="ECO:0008006" key="4">
    <source>
        <dbReference type="Google" id="ProtNLM"/>
    </source>
</evidence>
<dbReference type="RefSeq" id="WP_139226325.1">
    <property type="nucleotide sequence ID" value="NZ_FOSK01000001.1"/>
</dbReference>
<feature type="transmembrane region" description="Helical" evidence="1">
    <location>
        <begin position="37"/>
        <end position="55"/>
    </location>
</feature>
<keyword evidence="1" id="KW-1133">Transmembrane helix</keyword>
<evidence type="ECO:0000256" key="1">
    <source>
        <dbReference type="SAM" id="Phobius"/>
    </source>
</evidence>
<feature type="transmembrane region" description="Helical" evidence="1">
    <location>
        <begin position="103"/>
        <end position="123"/>
    </location>
</feature>
<gene>
    <name evidence="2" type="ORF">SAMN04488518_101132</name>
</gene>
<keyword evidence="1" id="KW-0812">Transmembrane</keyword>
<evidence type="ECO:0000313" key="2">
    <source>
        <dbReference type="EMBL" id="SFJ88746.1"/>
    </source>
</evidence>
<dbReference type="Proteomes" id="UP000199598">
    <property type="component" value="Unassembled WGS sequence"/>
</dbReference>
<organism evidence="2 3">
    <name type="scientific">Pseudovibrio ascidiaceicola</name>
    <dbReference type="NCBI Taxonomy" id="285279"/>
    <lineage>
        <taxon>Bacteria</taxon>
        <taxon>Pseudomonadati</taxon>
        <taxon>Pseudomonadota</taxon>
        <taxon>Alphaproteobacteria</taxon>
        <taxon>Hyphomicrobiales</taxon>
        <taxon>Stappiaceae</taxon>
        <taxon>Pseudovibrio</taxon>
    </lineage>
</organism>
<dbReference type="EMBL" id="FOSK01000001">
    <property type="protein sequence ID" value="SFJ88746.1"/>
    <property type="molecule type" value="Genomic_DNA"/>
</dbReference>
<comment type="caution">
    <text evidence="2">The sequence shown here is derived from an EMBL/GenBank/DDBJ whole genome shotgun (WGS) entry which is preliminary data.</text>
</comment>
<protein>
    <recommendedName>
        <fullName evidence="4">Intracellular septation protein A</fullName>
    </recommendedName>
</protein>